<dbReference type="Proteomes" id="UP001271274">
    <property type="component" value="Unassembled WGS sequence"/>
</dbReference>
<comment type="caution">
    <text evidence="2">The sequence shown here is derived from an EMBL/GenBank/DDBJ whole genome shotgun (WGS) entry which is preliminary data.</text>
</comment>
<dbReference type="EMBL" id="JARAYU010000042">
    <property type="protein sequence ID" value="MDX3707152.1"/>
    <property type="molecule type" value="Genomic_DNA"/>
</dbReference>
<feature type="domain" description="Beta-ketoacyl synthase-like N-terminal" evidence="1">
    <location>
        <begin position="30"/>
        <end position="62"/>
    </location>
</feature>
<evidence type="ECO:0000259" key="1">
    <source>
        <dbReference type="Pfam" id="PF00109"/>
    </source>
</evidence>
<sequence>MADQNRLELALPVIRELKRRATDLEAQLTEPVAIVSMACRLPGGVGTPEEFWELLSSGGDAIE</sequence>
<dbReference type="InterPro" id="IPR014030">
    <property type="entry name" value="Ketoacyl_synth_N"/>
</dbReference>
<organism evidence="2 3">
    <name type="scientific">Streptomyces europaeiscabiei</name>
    <dbReference type="NCBI Taxonomy" id="146819"/>
    <lineage>
        <taxon>Bacteria</taxon>
        <taxon>Bacillati</taxon>
        <taxon>Actinomycetota</taxon>
        <taxon>Actinomycetes</taxon>
        <taxon>Kitasatosporales</taxon>
        <taxon>Streptomycetaceae</taxon>
        <taxon>Streptomyces</taxon>
    </lineage>
</organism>
<dbReference type="SUPFAM" id="SSF53901">
    <property type="entry name" value="Thiolase-like"/>
    <property type="match status" value="1"/>
</dbReference>
<accession>A0ABU4NWW2</accession>
<keyword evidence="3" id="KW-1185">Reference proteome</keyword>
<dbReference type="Pfam" id="PF00109">
    <property type="entry name" value="ketoacyl-synt"/>
    <property type="match status" value="1"/>
</dbReference>
<reference evidence="2 3" key="1">
    <citation type="journal article" date="2023" name="Microb. Genom.">
        <title>Mesoterricola silvestris gen. nov., sp. nov., Mesoterricola sediminis sp. nov., Geothrix oryzae sp. nov., Geothrix edaphica sp. nov., Geothrix rubra sp. nov., and Geothrix limicola sp. nov., six novel members of Acidobacteriota isolated from soils.</title>
        <authorList>
            <person name="Weisberg A.J."/>
            <person name="Pearce E."/>
            <person name="Kramer C.G."/>
            <person name="Chang J.H."/>
            <person name="Clarke C.R."/>
        </authorList>
    </citation>
    <scope>NUCLEOTIDE SEQUENCE [LARGE SCALE GENOMIC DNA]</scope>
    <source>
        <strain evidence="2 3">ID09-01A</strain>
    </source>
</reference>
<evidence type="ECO:0000313" key="2">
    <source>
        <dbReference type="EMBL" id="MDX3707152.1"/>
    </source>
</evidence>
<dbReference type="Gene3D" id="3.40.47.10">
    <property type="match status" value="1"/>
</dbReference>
<evidence type="ECO:0000313" key="3">
    <source>
        <dbReference type="Proteomes" id="UP001271274"/>
    </source>
</evidence>
<name>A0ABU4NWW2_9ACTN</name>
<protein>
    <submittedName>
        <fullName evidence="2">Beta-ketoacyl synthase N-terminal-like domain-containing protein</fullName>
    </submittedName>
</protein>
<proteinExistence type="predicted"/>
<dbReference type="RefSeq" id="WP_319063925.1">
    <property type="nucleotide sequence ID" value="NZ_JARAYT010000042.1"/>
</dbReference>
<gene>
    <name evidence="2" type="ORF">PV662_47285</name>
</gene>
<dbReference type="InterPro" id="IPR016039">
    <property type="entry name" value="Thiolase-like"/>
</dbReference>
<feature type="non-terminal residue" evidence="2">
    <location>
        <position position="63"/>
    </location>
</feature>